<proteinExistence type="predicted"/>
<dbReference type="AlphaFoldDB" id="A0AAJ0M9A9"/>
<gene>
    <name evidence="1" type="ORF">B0T25DRAFT_304128</name>
</gene>
<keyword evidence="2" id="KW-1185">Reference proteome</keyword>
<evidence type="ECO:0000313" key="2">
    <source>
        <dbReference type="Proteomes" id="UP001275084"/>
    </source>
</evidence>
<dbReference type="EMBL" id="JAUIQD010000007">
    <property type="protein sequence ID" value="KAK3343683.1"/>
    <property type="molecule type" value="Genomic_DNA"/>
</dbReference>
<organism evidence="1 2">
    <name type="scientific">Lasiosphaeria hispida</name>
    <dbReference type="NCBI Taxonomy" id="260671"/>
    <lineage>
        <taxon>Eukaryota</taxon>
        <taxon>Fungi</taxon>
        <taxon>Dikarya</taxon>
        <taxon>Ascomycota</taxon>
        <taxon>Pezizomycotina</taxon>
        <taxon>Sordariomycetes</taxon>
        <taxon>Sordariomycetidae</taxon>
        <taxon>Sordariales</taxon>
        <taxon>Lasiosphaeriaceae</taxon>
        <taxon>Lasiosphaeria</taxon>
    </lineage>
</organism>
<accession>A0AAJ0M9A9</accession>
<sequence length="159" mass="17163">MNGMSCKRRGGKEVCSSAPTTKIVVTGLSMGERTGSRVFQYLWSYVSVWADRIDHMPVPGLFPYLATVMGSFVLAKCQDSGAELATQNRRSFLGRISKAASEVTLPCSMVYTTGLDVGILLRTAATKCICSLGGAAEFRGIDEIVLGGRKYGDKLAPYY</sequence>
<dbReference type="Proteomes" id="UP001275084">
    <property type="component" value="Unassembled WGS sequence"/>
</dbReference>
<reference evidence="1" key="2">
    <citation type="submission" date="2023-06" db="EMBL/GenBank/DDBJ databases">
        <authorList>
            <consortium name="Lawrence Berkeley National Laboratory"/>
            <person name="Haridas S."/>
            <person name="Hensen N."/>
            <person name="Bonometti L."/>
            <person name="Westerberg I."/>
            <person name="Brannstrom I.O."/>
            <person name="Guillou S."/>
            <person name="Cros-Aarteil S."/>
            <person name="Calhoun S."/>
            <person name="Kuo A."/>
            <person name="Mondo S."/>
            <person name="Pangilinan J."/>
            <person name="Riley R."/>
            <person name="Labutti K."/>
            <person name="Andreopoulos B."/>
            <person name="Lipzen A."/>
            <person name="Chen C."/>
            <person name="Yanf M."/>
            <person name="Daum C."/>
            <person name="Ng V."/>
            <person name="Clum A."/>
            <person name="Steindorff A."/>
            <person name="Ohm R."/>
            <person name="Martin F."/>
            <person name="Silar P."/>
            <person name="Natvig D."/>
            <person name="Lalanne C."/>
            <person name="Gautier V."/>
            <person name="Ament-Velasquez S.L."/>
            <person name="Kruys A."/>
            <person name="Hutchinson M.I."/>
            <person name="Powell A.J."/>
            <person name="Barry K."/>
            <person name="Miller A.N."/>
            <person name="Grigoriev I.V."/>
            <person name="Debuchy R."/>
            <person name="Gladieux P."/>
            <person name="Thoren M.H."/>
            <person name="Johannesson H."/>
        </authorList>
    </citation>
    <scope>NUCLEOTIDE SEQUENCE</scope>
    <source>
        <strain evidence="1">CBS 955.72</strain>
    </source>
</reference>
<comment type="caution">
    <text evidence="1">The sequence shown here is derived from an EMBL/GenBank/DDBJ whole genome shotgun (WGS) entry which is preliminary data.</text>
</comment>
<reference evidence="1" key="1">
    <citation type="journal article" date="2023" name="Mol. Phylogenet. Evol.">
        <title>Genome-scale phylogeny and comparative genomics of the fungal order Sordariales.</title>
        <authorList>
            <person name="Hensen N."/>
            <person name="Bonometti L."/>
            <person name="Westerberg I."/>
            <person name="Brannstrom I.O."/>
            <person name="Guillou S."/>
            <person name="Cros-Aarteil S."/>
            <person name="Calhoun S."/>
            <person name="Haridas S."/>
            <person name="Kuo A."/>
            <person name="Mondo S."/>
            <person name="Pangilinan J."/>
            <person name="Riley R."/>
            <person name="LaButti K."/>
            <person name="Andreopoulos B."/>
            <person name="Lipzen A."/>
            <person name="Chen C."/>
            <person name="Yan M."/>
            <person name="Daum C."/>
            <person name="Ng V."/>
            <person name="Clum A."/>
            <person name="Steindorff A."/>
            <person name="Ohm R.A."/>
            <person name="Martin F."/>
            <person name="Silar P."/>
            <person name="Natvig D.O."/>
            <person name="Lalanne C."/>
            <person name="Gautier V."/>
            <person name="Ament-Velasquez S.L."/>
            <person name="Kruys A."/>
            <person name="Hutchinson M.I."/>
            <person name="Powell A.J."/>
            <person name="Barry K."/>
            <person name="Miller A.N."/>
            <person name="Grigoriev I.V."/>
            <person name="Debuchy R."/>
            <person name="Gladieux P."/>
            <person name="Hiltunen Thoren M."/>
            <person name="Johannesson H."/>
        </authorList>
    </citation>
    <scope>NUCLEOTIDE SEQUENCE</scope>
    <source>
        <strain evidence="1">CBS 955.72</strain>
    </source>
</reference>
<evidence type="ECO:0000313" key="1">
    <source>
        <dbReference type="EMBL" id="KAK3343683.1"/>
    </source>
</evidence>
<protein>
    <submittedName>
        <fullName evidence="1">Uncharacterized protein</fullName>
    </submittedName>
</protein>
<name>A0AAJ0M9A9_9PEZI</name>